<dbReference type="Proteomes" id="UP000242188">
    <property type="component" value="Unassembled WGS sequence"/>
</dbReference>
<evidence type="ECO:0000313" key="4">
    <source>
        <dbReference type="EMBL" id="OWF46762.1"/>
    </source>
</evidence>
<feature type="chain" id="PRO_5036313228" evidence="2">
    <location>
        <begin position="20"/>
        <end position="338"/>
    </location>
</feature>
<dbReference type="AlphaFoldDB" id="A0A210QDG7"/>
<feature type="compositionally biased region" description="Acidic residues" evidence="1">
    <location>
        <begin position="127"/>
        <end position="137"/>
    </location>
</feature>
<proteinExistence type="evidence at transcript level"/>
<organism evidence="4 5">
    <name type="scientific">Mizuhopecten yessoensis</name>
    <name type="common">Japanese scallop</name>
    <name type="synonym">Patinopecten yessoensis</name>
    <dbReference type="NCBI Taxonomy" id="6573"/>
    <lineage>
        <taxon>Eukaryota</taxon>
        <taxon>Metazoa</taxon>
        <taxon>Spiralia</taxon>
        <taxon>Lophotrochozoa</taxon>
        <taxon>Mollusca</taxon>
        <taxon>Bivalvia</taxon>
        <taxon>Autobranchia</taxon>
        <taxon>Pteriomorphia</taxon>
        <taxon>Pectinida</taxon>
        <taxon>Pectinoidea</taxon>
        <taxon>Pectinidae</taxon>
        <taxon>Mizuhopecten</taxon>
    </lineage>
</organism>
<reference evidence="4 5" key="1">
    <citation type="journal article" date="2017" name="Nat. Ecol. Evol.">
        <title>Scallop genome provides insights into evolution of bilaterian karyotype and development.</title>
        <authorList>
            <person name="Wang S."/>
            <person name="Zhang J."/>
            <person name="Jiao W."/>
            <person name="Li J."/>
            <person name="Xun X."/>
            <person name="Sun Y."/>
            <person name="Guo X."/>
            <person name="Huan P."/>
            <person name="Dong B."/>
            <person name="Zhang L."/>
            <person name="Hu X."/>
            <person name="Sun X."/>
            <person name="Wang J."/>
            <person name="Zhao C."/>
            <person name="Wang Y."/>
            <person name="Wang D."/>
            <person name="Huang X."/>
            <person name="Wang R."/>
            <person name="Lv J."/>
            <person name="Li Y."/>
            <person name="Zhang Z."/>
            <person name="Liu B."/>
            <person name="Lu W."/>
            <person name="Hui Y."/>
            <person name="Liang J."/>
            <person name="Zhou Z."/>
            <person name="Hou R."/>
            <person name="Li X."/>
            <person name="Liu Y."/>
            <person name="Li H."/>
            <person name="Ning X."/>
            <person name="Lin Y."/>
            <person name="Zhao L."/>
            <person name="Xing Q."/>
            <person name="Dou J."/>
            <person name="Li Y."/>
            <person name="Mao J."/>
            <person name="Guo H."/>
            <person name="Dou H."/>
            <person name="Li T."/>
            <person name="Mu C."/>
            <person name="Jiang W."/>
            <person name="Fu Q."/>
            <person name="Fu X."/>
            <person name="Miao Y."/>
            <person name="Liu J."/>
            <person name="Yu Q."/>
            <person name="Li R."/>
            <person name="Liao H."/>
            <person name="Li X."/>
            <person name="Kong Y."/>
            <person name="Jiang Z."/>
            <person name="Chourrout D."/>
            <person name="Li R."/>
            <person name="Bao Z."/>
        </authorList>
    </citation>
    <scope>NUCLEOTIDE SEQUENCE [LARGE SCALE GENOMIC DNA]</scope>
    <source>
        <strain evidence="4 5">PY_sf001</strain>
    </source>
</reference>
<evidence type="ECO:0000313" key="3">
    <source>
        <dbReference type="EMBL" id="AXN93505.1"/>
    </source>
</evidence>
<reference evidence="3" key="2">
    <citation type="submission" date="2018-03" db="EMBL/GenBank/DDBJ databases">
        <title>Identification and characterization of neuropeptides by transcriptome and proteome analyses in a bivalve mollusc Patinopecten yessoensis.</title>
        <authorList>
            <person name="Zhang M."/>
            <person name="Wang Y."/>
            <person name="Li Y."/>
            <person name="Li W."/>
            <person name="Li R."/>
            <person name="Xie X."/>
            <person name="Wang S."/>
            <person name="Hu X."/>
            <person name="Zhang L."/>
            <person name="Bao Z."/>
        </authorList>
    </citation>
    <scope>NUCLEOTIDE SEQUENCE</scope>
    <source>
        <tissue evidence="3">Ganglion</tissue>
    </source>
</reference>
<keyword evidence="2" id="KW-0732">Signal</keyword>
<dbReference type="EMBL" id="NEDP02004093">
    <property type="protein sequence ID" value="OWF46762.1"/>
    <property type="molecule type" value="Genomic_DNA"/>
</dbReference>
<keyword evidence="4" id="KW-0527">Neuropeptide</keyword>
<keyword evidence="5" id="KW-1185">Reference proteome</keyword>
<gene>
    <name evidence="4" type="ORF">KP79_PYT18874</name>
</gene>
<feature type="region of interest" description="Disordered" evidence="1">
    <location>
        <begin position="124"/>
        <end position="183"/>
    </location>
</feature>
<dbReference type="STRING" id="6573.A0A210QDG7"/>
<dbReference type="GO" id="GO:0007218">
    <property type="term" value="P:neuropeptide signaling pathway"/>
    <property type="evidence" value="ECO:0007669"/>
    <property type="project" value="UniProtKB-KW"/>
</dbReference>
<sequence>MKYILPIILLLHCHQLITGSTDNDNTSEENGSPLNRVRRGGLSMLRLGRGLQMLRLGKRSMPMNRIGRSLDTLSSDELKYLLVSVLGDKFNHRRQVPLPRYGREDREDAELQWLLEHIGSDRVNTDESSEGLYDLDDESPRQIRLAPRPGRFRRSTDEQDKQDATQKGAYIQDVEEDKNEEEKAIPLPRVGRILYGGERALPLPRLGRDEMYDYVYTLEPAKDSEDSDVDKRGMHMLRLGRGMNMLRLGKRPMSMLRLGRSEIQQEANKGDDKRSLSMLRLGKRLRMLRLGKRPDDGDRSLRMMRLGKKDVDDSGSDSEHSVETRGMHMLRLGRNVYK</sequence>
<evidence type="ECO:0000256" key="1">
    <source>
        <dbReference type="SAM" id="MobiDB-lite"/>
    </source>
</evidence>
<name>A0A210QDG7_MIZYE</name>
<feature type="region of interest" description="Disordered" evidence="1">
    <location>
        <begin position="291"/>
        <end position="324"/>
    </location>
</feature>
<evidence type="ECO:0000256" key="2">
    <source>
        <dbReference type="SAM" id="SignalP"/>
    </source>
</evidence>
<feature type="signal peptide" evidence="2">
    <location>
        <begin position="1"/>
        <end position="19"/>
    </location>
</feature>
<protein>
    <submittedName>
        <fullName evidence="3 4">Myomodulin</fullName>
    </submittedName>
</protein>
<evidence type="ECO:0000313" key="5">
    <source>
        <dbReference type="Proteomes" id="UP000242188"/>
    </source>
</evidence>
<accession>A0A210QDG7</accession>
<feature type="compositionally biased region" description="Basic and acidic residues" evidence="1">
    <location>
        <begin position="292"/>
        <end position="324"/>
    </location>
</feature>
<dbReference type="OrthoDB" id="6120461at2759"/>
<dbReference type="EMBL" id="MH045237">
    <property type="protein sequence ID" value="AXN93505.1"/>
    <property type="molecule type" value="mRNA"/>
</dbReference>
<feature type="compositionally biased region" description="Basic and acidic residues" evidence="1">
    <location>
        <begin position="154"/>
        <end position="164"/>
    </location>
</feature>